<proteinExistence type="predicted"/>
<sequence length="96" mass="11197">MWHHRFWWAFKAWITSPRASSERLIFWASFSLSPSAPDFHTLSEPAKSTRFSLPVKERVSAPKNETRNFCSSIENCKRKLQGFSNEVFSCMSSKYS</sequence>
<accession>A0A671LTV1</accession>
<keyword evidence="3" id="KW-1185">Reference proteome</keyword>
<dbReference type="Ensembl" id="ENSSANT00000024141.1">
    <property type="protein sequence ID" value="ENSSANP00000022654.1"/>
    <property type="gene ID" value="ENSSANG00000011708.1"/>
</dbReference>
<evidence type="ECO:0000313" key="2">
    <source>
        <dbReference type="Ensembl" id="ENSSANP00000022654.1"/>
    </source>
</evidence>
<dbReference type="AlphaFoldDB" id="A0A671LTV1"/>
<evidence type="ECO:0008006" key="4">
    <source>
        <dbReference type="Google" id="ProtNLM"/>
    </source>
</evidence>
<organism evidence="2 3">
    <name type="scientific">Sinocyclocheilus anshuiensis</name>
    <dbReference type="NCBI Taxonomy" id="1608454"/>
    <lineage>
        <taxon>Eukaryota</taxon>
        <taxon>Metazoa</taxon>
        <taxon>Chordata</taxon>
        <taxon>Craniata</taxon>
        <taxon>Vertebrata</taxon>
        <taxon>Euteleostomi</taxon>
        <taxon>Actinopterygii</taxon>
        <taxon>Neopterygii</taxon>
        <taxon>Teleostei</taxon>
        <taxon>Ostariophysi</taxon>
        <taxon>Cypriniformes</taxon>
        <taxon>Cyprinidae</taxon>
        <taxon>Cyprininae</taxon>
        <taxon>Sinocyclocheilus</taxon>
    </lineage>
</organism>
<dbReference type="Proteomes" id="UP000472260">
    <property type="component" value="Unassembled WGS sequence"/>
</dbReference>
<evidence type="ECO:0000313" key="3">
    <source>
        <dbReference type="Proteomes" id="UP000472260"/>
    </source>
</evidence>
<reference evidence="2" key="1">
    <citation type="submission" date="2025-08" db="UniProtKB">
        <authorList>
            <consortium name="Ensembl"/>
        </authorList>
    </citation>
    <scope>IDENTIFICATION</scope>
</reference>
<keyword evidence="1" id="KW-0732">Signal</keyword>
<feature type="chain" id="PRO_5025615817" description="Secreted protein" evidence="1">
    <location>
        <begin position="22"/>
        <end position="96"/>
    </location>
</feature>
<name>A0A671LTV1_9TELE</name>
<protein>
    <recommendedName>
        <fullName evidence="4">Secreted protein</fullName>
    </recommendedName>
</protein>
<reference evidence="2" key="2">
    <citation type="submission" date="2025-09" db="UniProtKB">
        <authorList>
            <consortium name="Ensembl"/>
        </authorList>
    </citation>
    <scope>IDENTIFICATION</scope>
</reference>
<feature type="signal peptide" evidence="1">
    <location>
        <begin position="1"/>
        <end position="21"/>
    </location>
</feature>
<evidence type="ECO:0000256" key="1">
    <source>
        <dbReference type="SAM" id="SignalP"/>
    </source>
</evidence>